<dbReference type="AlphaFoldDB" id="B3T6F3"/>
<sequence>MIHRDCPGDSNLVHPSVASAYRLARVKLAPHSGHRVHTGPHLPRDIPHTVLVEQRQYRDVERGYCLVEAHYAVLFSLLLCLGESMVEDVPDDSVDSECRFDDVRGEPLSVHGYFLGSPSDHLVGDLDARGVSERECERGRIGNLAQFLQSVHHSTSLILEGGPNHRADRGEHVFDFGAWFGILTPPSKQFGTGVLLV</sequence>
<name>B3T6F3_9ZZZZ</name>
<gene>
    <name evidence="1" type="ORF">ALOHA_HF4000APKG2H5ctg1g8</name>
</gene>
<dbReference type="EMBL" id="EU016623">
    <property type="protein sequence ID" value="ABZ08162.1"/>
    <property type="molecule type" value="Genomic_DNA"/>
</dbReference>
<reference evidence="1" key="1">
    <citation type="journal article" date="2008" name="ISME J.">
        <title>Genomic patterns of recombination, clonal divergence and environment in marine microbial populations.</title>
        <authorList>
            <person name="Konstantinidis K.T."/>
            <person name="Delong E.F."/>
        </authorList>
    </citation>
    <scope>NUCLEOTIDE SEQUENCE</scope>
</reference>
<protein>
    <submittedName>
        <fullName evidence="1">Uncharacterized protein</fullName>
    </submittedName>
</protein>
<accession>B3T6F3</accession>
<organism evidence="1">
    <name type="scientific">uncultured marine microorganism HF4000_APKG2H5</name>
    <dbReference type="NCBI Taxonomy" id="455545"/>
    <lineage>
        <taxon>unclassified sequences</taxon>
        <taxon>environmental samples</taxon>
    </lineage>
</organism>
<proteinExistence type="predicted"/>
<evidence type="ECO:0000313" key="1">
    <source>
        <dbReference type="EMBL" id="ABZ08162.1"/>
    </source>
</evidence>